<dbReference type="PANTHER" id="PTHR39219:SF1">
    <property type="entry name" value="ER MEMBRANE PROTEIN COMPLEX SUBUNIT 10"/>
    <property type="match status" value="1"/>
</dbReference>
<dbReference type="AlphaFoldDB" id="A0A8H4PYT0"/>
<proteinExistence type="predicted"/>
<reference evidence="2 3" key="1">
    <citation type="journal article" date="2020" name="Genome Biol. Evol.">
        <title>A new high-quality draft genome assembly of the Chinese cordyceps Ophiocordyceps sinensis.</title>
        <authorList>
            <person name="Shu R."/>
            <person name="Zhang J."/>
            <person name="Meng Q."/>
            <person name="Zhang H."/>
            <person name="Zhou G."/>
            <person name="Li M."/>
            <person name="Wu P."/>
            <person name="Zhao Y."/>
            <person name="Chen C."/>
            <person name="Qin Q."/>
        </authorList>
    </citation>
    <scope>NUCLEOTIDE SEQUENCE [LARGE SCALE GENOMIC DNA]</scope>
    <source>
        <strain evidence="2 3">IOZ07</strain>
    </source>
</reference>
<feature type="chain" id="PRO_5034654968" description="Cyclin-dependent protein kinase regulator pho80" evidence="1">
    <location>
        <begin position="21"/>
        <end position="198"/>
    </location>
</feature>
<dbReference type="EMBL" id="JAAVMX010000001">
    <property type="protein sequence ID" value="KAF4512850.1"/>
    <property type="molecule type" value="Genomic_DNA"/>
</dbReference>
<name>A0A8H4PYT0_9HYPO</name>
<evidence type="ECO:0000256" key="1">
    <source>
        <dbReference type="SAM" id="SignalP"/>
    </source>
</evidence>
<comment type="caution">
    <text evidence="2">The sequence shown here is derived from an EMBL/GenBank/DDBJ whole genome shotgun (WGS) entry which is preliminary data.</text>
</comment>
<keyword evidence="1" id="KW-0732">Signal</keyword>
<gene>
    <name evidence="2" type="ORF">G6O67_000186</name>
</gene>
<dbReference type="OrthoDB" id="1894652at2759"/>
<accession>A0A8H4PYT0</accession>
<sequence>MLLAPLLSALCAATLAGAQAQTAQIYMQPIDSSSSAIASPPPPSLLAEVTYDMDAPSLSSVVSFEAPGMPETAQLVRVGLYDAASQRWAAGTTVAAADNFSKGYSPHVVLAVDSEGRVVSASCKGVGIDAGHTRDFGPKVVVLPEAKGKQPMLNKPVVLSPEGKKVEPEPEKSFLQKYWWMLAIAVFIALSGSGGGEK</sequence>
<dbReference type="Pfam" id="PF21203">
    <property type="entry name" value="ECM10"/>
    <property type="match status" value="1"/>
</dbReference>
<evidence type="ECO:0008006" key="4">
    <source>
        <dbReference type="Google" id="ProtNLM"/>
    </source>
</evidence>
<keyword evidence="3" id="KW-1185">Reference proteome</keyword>
<feature type="signal peptide" evidence="1">
    <location>
        <begin position="1"/>
        <end position="20"/>
    </location>
</feature>
<organism evidence="2 3">
    <name type="scientific">Ophiocordyceps sinensis</name>
    <dbReference type="NCBI Taxonomy" id="72228"/>
    <lineage>
        <taxon>Eukaryota</taxon>
        <taxon>Fungi</taxon>
        <taxon>Dikarya</taxon>
        <taxon>Ascomycota</taxon>
        <taxon>Pezizomycotina</taxon>
        <taxon>Sordariomycetes</taxon>
        <taxon>Hypocreomycetidae</taxon>
        <taxon>Hypocreales</taxon>
        <taxon>Ophiocordycipitaceae</taxon>
        <taxon>Ophiocordyceps</taxon>
    </lineage>
</organism>
<dbReference type="Proteomes" id="UP000557566">
    <property type="component" value="Unassembled WGS sequence"/>
</dbReference>
<dbReference type="PANTHER" id="PTHR39219">
    <property type="entry name" value="ER MEMBRANE PROTEIN COMPLEX SUBUNIT 10"/>
    <property type="match status" value="1"/>
</dbReference>
<evidence type="ECO:0000313" key="3">
    <source>
        <dbReference type="Proteomes" id="UP000557566"/>
    </source>
</evidence>
<evidence type="ECO:0000313" key="2">
    <source>
        <dbReference type="EMBL" id="KAF4512850.1"/>
    </source>
</evidence>
<protein>
    <recommendedName>
        <fullName evidence="4">Cyclin-dependent protein kinase regulator pho80</fullName>
    </recommendedName>
</protein>